<evidence type="ECO:0000256" key="2">
    <source>
        <dbReference type="SAM" id="Phobius"/>
    </source>
</evidence>
<dbReference type="Proteomes" id="UP000294360">
    <property type="component" value="Chromosome"/>
</dbReference>
<dbReference type="EMBL" id="LR536450">
    <property type="protein sequence ID" value="VFU09331.1"/>
    <property type="molecule type" value="Genomic_DNA"/>
</dbReference>
<evidence type="ECO:0000313" key="3">
    <source>
        <dbReference type="EMBL" id="VFU09331.1"/>
    </source>
</evidence>
<sequence length="240" mass="26628">MDRRPAKSPLQCRSAQKKAPNSTFEPTERRERRPFDWSFGRSFDCQRNHHRRASYFPCLASLPALGQNKLWFCQGNDYGAHKRHCGGGSKCNHTILGSTSLERSTMIILMAAAALLGVFLGRFFKASSLFPTSFLIVVFTLAGTPLPMLDSALRAVALIVILQLAYAIGLASTDIPTICRFWREVPGSNSRRRMCLLYRLRTRPPAVVSKDTSSGRDDTNETSVGASPAPILHADKRSLN</sequence>
<protein>
    <submittedName>
        <fullName evidence="3">Uncharacterized protein</fullName>
    </submittedName>
</protein>
<accession>A0A4U8Z1Z1</accession>
<feature type="transmembrane region" description="Helical" evidence="2">
    <location>
        <begin position="155"/>
        <end position="173"/>
    </location>
</feature>
<dbReference type="AlphaFoldDB" id="A0A4U8Z1Z1"/>
<feature type="region of interest" description="Disordered" evidence="1">
    <location>
        <begin position="1"/>
        <end position="29"/>
    </location>
</feature>
<feature type="transmembrane region" description="Helical" evidence="2">
    <location>
        <begin position="106"/>
        <end position="124"/>
    </location>
</feature>
<evidence type="ECO:0000256" key="1">
    <source>
        <dbReference type="SAM" id="MobiDB-lite"/>
    </source>
</evidence>
<feature type="region of interest" description="Disordered" evidence="1">
    <location>
        <begin position="207"/>
        <end position="240"/>
    </location>
</feature>
<feature type="compositionally biased region" description="Polar residues" evidence="1">
    <location>
        <begin position="11"/>
        <end position="22"/>
    </location>
</feature>
<proteinExistence type="predicted"/>
<evidence type="ECO:0000313" key="4">
    <source>
        <dbReference type="Proteomes" id="UP000294360"/>
    </source>
</evidence>
<feature type="transmembrane region" description="Helical" evidence="2">
    <location>
        <begin position="130"/>
        <end position="148"/>
    </location>
</feature>
<organism evidence="3 4">
    <name type="scientific">Methylocella tundrae</name>
    <dbReference type="NCBI Taxonomy" id="227605"/>
    <lineage>
        <taxon>Bacteria</taxon>
        <taxon>Pseudomonadati</taxon>
        <taxon>Pseudomonadota</taxon>
        <taxon>Alphaproteobacteria</taxon>
        <taxon>Hyphomicrobiales</taxon>
        <taxon>Beijerinckiaceae</taxon>
        <taxon>Methylocella</taxon>
    </lineage>
</organism>
<name>A0A4U8Z1Z1_METTU</name>
<dbReference type="KEGG" id="mtun:MTUNDRAET4_2444"/>
<reference evidence="3 4" key="1">
    <citation type="submission" date="2019-03" db="EMBL/GenBank/DDBJ databases">
        <authorList>
            <person name="Kox A.R. M."/>
        </authorList>
    </citation>
    <scope>NUCLEOTIDE SEQUENCE [LARGE SCALE GENOMIC DNA]</scope>
    <source>
        <strain evidence="3">MTUNDRAET4 annotated genome</strain>
    </source>
</reference>
<keyword evidence="2" id="KW-0472">Membrane</keyword>
<gene>
    <name evidence="3" type="ORF">MTUNDRAET4_2444</name>
</gene>
<keyword evidence="2" id="KW-1133">Transmembrane helix</keyword>
<keyword evidence="2" id="KW-0812">Transmembrane</keyword>